<name>A0A640K912_LEITA</name>
<feature type="region of interest" description="Disordered" evidence="1">
    <location>
        <begin position="104"/>
        <end position="140"/>
    </location>
</feature>
<accession>A0A640K912</accession>
<evidence type="ECO:0000313" key="2">
    <source>
        <dbReference type="EMBL" id="GET85778.1"/>
    </source>
</evidence>
<feature type="compositionally biased region" description="Polar residues" evidence="1">
    <location>
        <begin position="104"/>
        <end position="122"/>
    </location>
</feature>
<organism evidence="2 3">
    <name type="scientific">Leishmania tarentolae</name>
    <name type="common">Sauroleishmania tarentolae</name>
    <dbReference type="NCBI Taxonomy" id="5689"/>
    <lineage>
        <taxon>Eukaryota</taxon>
        <taxon>Discoba</taxon>
        <taxon>Euglenozoa</taxon>
        <taxon>Kinetoplastea</taxon>
        <taxon>Metakinetoplastina</taxon>
        <taxon>Trypanosomatida</taxon>
        <taxon>Trypanosomatidae</taxon>
        <taxon>Leishmaniinae</taxon>
        <taxon>Leishmania</taxon>
        <taxon>lizard Leishmania</taxon>
    </lineage>
</organism>
<gene>
    <name evidence="2" type="ORF">LtaPh_0504800</name>
</gene>
<sequence length="227" mass="25047">MSNATLPHAVALAQELETELRHLEALQQHYTQLLVRQLSSLDFLGEGDAATIVAAKEPTLTHNRGHVVAKRELVTASACIKQPSAVLPPWRHHTHDEARVLQPASRNTACHRPSTLSGGSSPFPQPKRRGRSTVTPVGPQTKVDMTCNSLFPQQSSVATALVVPVSTKDEATRRARRALRCLREERDAYFNAKARRAEVLLHEGREAARKSRARRQAEVAAPLSKWA</sequence>
<evidence type="ECO:0000256" key="1">
    <source>
        <dbReference type="SAM" id="MobiDB-lite"/>
    </source>
</evidence>
<dbReference type="VEuPathDB" id="TriTrypDB:LtaPh_0504800"/>
<keyword evidence="3" id="KW-1185">Reference proteome</keyword>
<dbReference type="EMBL" id="BLBS01000006">
    <property type="protein sequence ID" value="GET85778.1"/>
    <property type="molecule type" value="Genomic_DNA"/>
</dbReference>
<dbReference type="AlphaFoldDB" id="A0A640K912"/>
<proteinExistence type="predicted"/>
<dbReference type="Proteomes" id="UP000419144">
    <property type="component" value="Unassembled WGS sequence"/>
</dbReference>
<comment type="caution">
    <text evidence="2">The sequence shown here is derived from an EMBL/GenBank/DDBJ whole genome shotgun (WGS) entry which is preliminary data.</text>
</comment>
<dbReference type="OrthoDB" id="267455at2759"/>
<evidence type="ECO:0000313" key="3">
    <source>
        <dbReference type="Proteomes" id="UP000419144"/>
    </source>
</evidence>
<feature type="region of interest" description="Disordered" evidence="1">
    <location>
        <begin position="205"/>
        <end position="227"/>
    </location>
</feature>
<protein>
    <submittedName>
        <fullName evidence="2">Uncharacterized protein</fullName>
    </submittedName>
</protein>
<reference evidence="2" key="1">
    <citation type="submission" date="2019-11" db="EMBL/GenBank/DDBJ databases">
        <title>Leishmania tarentolae CDS.</title>
        <authorList>
            <person name="Goto Y."/>
            <person name="Yamagishi J."/>
        </authorList>
    </citation>
    <scope>NUCLEOTIDE SEQUENCE [LARGE SCALE GENOMIC DNA]</scope>
    <source>
        <strain evidence="2">Parrot Tar II</strain>
    </source>
</reference>